<dbReference type="GO" id="GO:0003677">
    <property type="term" value="F:DNA binding"/>
    <property type="evidence" value="ECO:0007669"/>
    <property type="project" value="UniProtKB-KW"/>
</dbReference>
<dbReference type="CDD" id="cd06170">
    <property type="entry name" value="LuxR_C_like"/>
    <property type="match status" value="1"/>
</dbReference>
<name>A0A1H4XN14_9PSEU</name>
<keyword evidence="2" id="KW-0805">Transcription regulation</keyword>
<dbReference type="EMBL" id="FNSO01000004">
    <property type="protein sequence ID" value="SED07013.1"/>
    <property type="molecule type" value="Genomic_DNA"/>
</dbReference>
<dbReference type="Pfam" id="PF00072">
    <property type="entry name" value="Response_reg"/>
    <property type="match status" value="1"/>
</dbReference>
<dbReference type="InterPro" id="IPR058245">
    <property type="entry name" value="NreC/VraR/RcsB-like_REC"/>
</dbReference>
<accession>A0A1H4XN14</accession>
<dbReference type="RefSeq" id="WP_167384786.1">
    <property type="nucleotide sequence ID" value="NZ_FNSO01000004.1"/>
</dbReference>
<keyword evidence="9" id="KW-1185">Reference proteome</keyword>
<sequence length="217" mass="23081">MRVVIAEDSVLLRAGVQSLLSDVGIETVAAVGNGDDLLVAVREHRPDLVIADVRMPPTFTDEGLRAALAARKEVPGLPVLVVSQYVEGSYAVDLIAEGTSGVGYLLKERVADVAEFLAAVRRVAGGGSAIDPDVVAQMLARTRNPLEQLTARETEVLGEMAQGLSNTAIAKNLVITQGAVENHISNIFAKLGLEASRDQNRRIRAVLTYLDSTTVRA</sequence>
<feature type="domain" description="Response regulatory" evidence="7">
    <location>
        <begin position="2"/>
        <end position="122"/>
    </location>
</feature>
<dbReference type="GO" id="GO:0006355">
    <property type="term" value="P:regulation of DNA-templated transcription"/>
    <property type="evidence" value="ECO:0007669"/>
    <property type="project" value="InterPro"/>
</dbReference>
<evidence type="ECO:0000256" key="1">
    <source>
        <dbReference type="ARBA" id="ARBA00022553"/>
    </source>
</evidence>
<protein>
    <submittedName>
        <fullName evidence="8">DNA-binding response regulator, NarL/FixJ family, contains REC and HTH domains</fullName>
    </submittedName>
</protein>
<dbReference type="AlphaFoldDB" id="A0A1H4XN14"/>
<dbReference type="Proteomes" id="UP000199622">
    <property type="component" value="Unassembled WGS sequence"/>
</dbReference>
<keyword evidence="3 8" id="KW-0238">DNA-binding</keyword>
<evidence type="ECO:0000259" key="7">
    <source>
        <dbReference type="PROSITE" id="PS50110"/>
    </source>
</evidence>
<dbReference type="GO" id="GO:0000160">
    <property type="term" value="P:phosphorelay signal transduction system"/>
    <property type="evidence" value="ECO:0007669"/>
    <property type="project" value="InterPro"/>
</dbReference>
<evidence type="ECO:0000313" key="9">
    <source>
        <dbReference type="Proteomes" id="UP000199622"/>
    </source>
</evidence>
<dbReference type="PROSITE" id="PS50043">
    <property type="entry name" value="HTH_LUXR_2"/>
    <property type="match status" value="1"/>
</dbReference>
<feature type="domain" description="HTH luxR-type" evidence="6">
    <location>
        <begin position="142"/>
        <end position="207"/>
    </location>
</feature>
<evidence type="ECO:0000256" key="2">
    <source>
        <dbReference type="ARBA" id="ARBA00023015"/>
    </source>
</evidence>
<evidence type="ECO:0000256" key="5">
    <source>
        <dbReference type="PROSITE-ProRule" id="PRU00169"/>
    </source>
</evidence>
<dbReference type="SMART" id="SM00448">
    <property type="entry name" value="REC"/>
    <property type="match status" value="1"/>
</dbReference>
<dbReference type="PANTHER" id="PTHR43214:SF24">
    <property type="entry name" value="TRANSCRIPTIONAL REGULATORY PROTEIN NARL-RELATED"/>
    <property type="match status" value="1"/>
</dbReference>
<dbReference type="InterPro" id="IPR011006">
    <property type="entry name" value="CheY-like_superfamily"/>
</dbReference>
<dbReference type="SUPFAM" id="SSF46894">
    <property type="entry name" value="C-terminal effector domain of the bipartite response regulators"/>
    <property type="match status" value="1"/>
</dbReference>
<dbReference type="STRING" id="208445.SAMN04489727_6274"/>
<proteinExistence type="predicted"/>
<dbReference type="InterPro" id="IPR039420">
    <property type="entry name" value="WalR-like"/>
</dbReference>
<dbReference type="SUPFAM" id="SSF52172">
    <property type="entry name" value="CheY-like"/>
    <property type="match status" value="1"/>
</dbReference>
<dbReference type="Pfam" id="PF00196">
    <property type="entry name" value="GerE"/>
    <property type="match status" value="1"/>
</dbReference>
<evidence type="ECO:0000256" key="3">
    <source>
        <dbReference type="ARBA" id="ARBA00023125"/>
    </source>
</evidence>
<keyword evidence="1 5" id="KW-0597">Phosphoprotein</keyword>
<organism evidence="8 9">
    <name type="scientific">Amycolatopsis tolypomycina</name>
    <dbReference type="NCBI Taxonomy" id="208445"/>
    <lineage>
        <taxon>Bacteria</taxon>
        <taxon>Bacillati</taxon>
        <taxon>Actinomycetota</taxon>
        <taxon>Actinomycetes</taxon>
        <taxon>Pseudonocardiales</taxon>
        <taxon>Pseudonocardiaceae</taxon>
        <taxon>Amycolatopsis</taxon>
    </lineage>
</organism>
<dbReference type="InterPro" id="IPR001789">
    <property type="entry name" value="Sig_transdc_resp-reg_receiver"/>
</dbReference>
<dbReference type="InterPro" id="IPR016032">
    <property type="entry name" value="Sig_transdc_resp-reg_C-effctor"/>
</dbReference>
<reference evidence="9" key="1">
    <citation type="submission" date="2016-10" db="EMBL/GenBank/DDBJ databases">
        <authorList>
            <person name="Varghese N."/>
            <person name="Submissions S."/>
        </authorList>
    </citation>
    <scope>NUCLEOTIDE SEQUENCE [LARGE SCALE GENOMIC DNA]</scope>
    <source>
        <strain evidence="9">DSM 44544</strain>
    </source>
</reference>
<dbReference type="PROSITE" id="PS50110">
    <property type="entry name" value="RESPONSE_REGULATORY"/>
    <property type="match status" value="1"/>
</dbReference>
<dbReference type="CDD" id="cd17535">
    <property type="entry name" value="REC_NarL-like"/>
    <property type="match status" value="1"/>
</dbReference>
<dbReference type="Gene3D" id="3.40.50.2300">
    <property type="match status" value="1"/>
</dbReference>
<evidence type="ECO:0000256" key="4">
    <source>
        <dbReference type="ARBA" id="ARBA00023163"/>
    </source>
</evidence>
<dbReference type="PRINTS" id="PR00038">
    <property type="entry name" value="HTHLUXR"/>
</dbReference>
<keyword evidence="4" id="KW-0804">Transcription</keyword>
<evidence type="ECO:0000313" key="8">
    <source>
        <dbReference type="EMBL" id="SED07013.1"/>
    </source>
</evidence>
<feature type="modified residue" description="4-aspartylphosphate" evidence="5">
    <location>
        <position position="52"/>
    </location>
</feature>
<evidence type="ECO:0000259" key="6">
    <source>
        <dbReference type="PROSITE" id="PS50043"/>
    </source>
</evidence>
<dbReference type="PANTHER" id="PTHR43214">
    <property type="entry name" value="TWO-COMPONENT RESPONSE REGULATOR"/>
    <property type="match status" value="1"/>
</dbReference>
<gene>
    <name evidence="8" type="ORF">SAMN04489727_6274</name>
</gene>
<dbReference type="InterPro" id="IPR000792">
    <property type="entry name" value="Tscrpt_reg_LuxR_C"/>
</dbReference>
<dbReference type="SMART" id="SM00421">
    <property type="entry name" value="HTH_LUXR"/>
    <property type="match status" value="1"/>
</dbReference>